<gene>
    <name evidence="6" type="ORF">S01H4_48770</name>
</gene>
<evidence type="ECO:0000256" key="3">
    <source>
        <dbReference type="ARBA" id="ARBA00022833"/>
    </source>
</evidence>
<keyword evidence="5" id="KW-0812">Transmembrane</keyword>
<evidence type="ECO:0000313" key="6">
    <source>
        <dbReference type="EMBL" id="GAG94025.1"/>
    </source>
</evidence>
<accession>X1BGA2</accession>
<feature type="transmembrane region" description="Helical" evidence="5">
    <location>
        <begin position="7"/>
        <end position="32"/>
    </location>
</feature>
<proteinExistence type="inferred from homology"/>
<dbReference type="GO" id="GO:0046872">
    <property type="term" value="F:metal ion binding"/>
    <property type="evidence" value="ECO:0007669"/>
    <property type="project" value="UniProtKB-KW"/>
</dbReference>
<protein>
    <submittedName>
        <fullName evidence="6">Uncharacterized protein</fullName>
    </submittedName>
</protein>
<keyword evidence="5" id="KW-0472">Membrane</keyword>
<dbReference type="EMBL" id="BART01027516">
    <property type="protein sequence ID" value="GAG94025.1"/>
    <property type="molecule type" value="Genomic_DNA"/>
</dbReference>
<keyword evidence="4" id="KW-0804">Transcription</keyword>
<organism evidence="6">
    <name type="scientific">marine sediment metagenome</name>
    <dbReference type="NCBI Taxonomy" id="412755"/>
    <lineage>
        <taxon>unclassified sequences</taxon>
        <taxon>metagenomes</taxon>
        <taxon>ecological metagenomes</taxon>
    </lineage>
</organism>
<dbReference type="AlphaFoldDB" id="X1BGA2"/>
<evidence type="ECO:0000256" key="2">
    <source>
        <dbReference type="ARBA" id="ARBA00022723"/>
    </source>
</evidence>
<evidence type="ECO:0000256" key="5">
    <source>
        <dbReference type="SAM" id="Phobius"/>
    </source>
</evidence>
<feature type="transmembrane region" description="Helical" evidence="5">
    <location>
        <begin position="38"/>
        <end position="57"/>
    </location>
</feature>
<sequence length="102" mass="11357">MIYRRRVIGVLIKMVVALVVVNVSIPWILSYFSPNVRTIALIIANLLIIIISGIAFIPKTIYCNDCGNLLGRETYYAIPCSKCGGNIYAYKWTGSGTTIKIR</sequence>
<evidence type="ECO:0000256" key="1">
    <source>
        <dbReference type="ARBA" id="ARBA00008925"/>
    </source>
</evidence>
<dbReference type="InterPro" id="IPR019761">
    <property type="entry name" value="DNA-dir_RNA_pol-M_15_CS"/>
</dbReference>
<comment type="caution">
    <text evidence="6">The sequence shown here is derived from an EMBL/GenBank/DDBJ whole genome shotgun (WGS) entry which is preliminary data.</text>
</comment>
<keyword evidence="5" id="KW-1133">Transmembrane helix</keyword>
<dbReference type="PROSITE" id="PS01030">
    <property type="entry name" value="RNA_POL_M_15KD"/>
    <property type="match status" value="1"/>
</dbReference>
<name>X1BGA2_9ZZZZ</name>
<keyword evidence="3" id="KW-0862">Zinc</keyword>
<keyword evidence="2" id="KW-0479">Metal-binding</keyword>
<evidence type="ECO:0000256" key="4">
    <source>
        <dbReference type="ARBA" id="ARBA00023163"/>
    </source>
</evidence>
<comment type="similarity">
    <text evidence="1">Belongs to the archaeal RpoM/eukaryotic RPA12/RPB9/RPC11 RNA polymerase family.</text>
</comment>
<reference evidence="6" key="1">
    <citation type="journal article" date="2014" name="Front. Microbiol.">
        <title>High frequency of phylogenetically diverse reductive dehalogenase-homologous genes in deep subseafloor sedimentary metagenomes.</title>
        <authorList>
            <person name="Kawai M."/>
            <person name="Futagami T."/>
            <person name="Toyoda A."/>
            <person name="Takaki Y."/>
            <person name="Nishi S."/>
            <person name="Hori S."/>
            <person name="Arai W."/>
            <person name="Tsubouchi T."/>
            <person name="Morono Y."/>
            <person name="Uchiyama I."/>
            <person name="Ito T."/>
            <person name="Fujiyama A."/>
            <person name="Inagaki F."/>
            <person name="Takami H."/>
        </authorList>
    </citation>
    <scope>NUCLEOTIDE SEQUENCE</scope>
    <source>
        <strain evidence="6">Expedition CK06-06</strain>
    </source>
</reference>